<name>L8X4B6_THACA</name>
<evidence type="ECO:0000313" key="2">
    <source>
        <dbReference type="EMBL" id="ELU43952.1"/>
    </source>
</evidence>
<dbReference type="HOGENOM" id="CLU_1611927_0_0_1"/>
<sequence length="165" mass="17713">MTPIKPAGNEGWYGGAGVNGAGTGTSAVSQPESRSLSPLPTLPPLQNRSTQQVVLPSLARFSVDGTPEGEVDMRVGFVHYRCVLLFRLGKRWEKKCVYLSCNCLSFSTAGRTQGAKVCVGRGGRIDKSIPEIIVYVKGGLREKHAGVSEINRIKCDAHGQGGRDR</sequence>
<keyword evidence="3" id="KW-1185">Reference proteome</keyword>
<dbReference type="STRING" id="983506.L8X4B6"/>
<dbReference type="AlphaFoldDB" id="L8X4B6"/>
<evidence type="ECO:0000256" key="1">
    <source>
        <dbReference type="SAM" id="MobiDB-lite"/>
    </source>
</evidence>
<evidence type="ECO:0000313" key="3">
    <source>
        <dbReference type="Proteomes" id="UP000011668"/>
    </source>
</evidence>
<comment type="caution">
    <text evidence="2">The sequence shown here is derived from an EMBL/GenBank/DDBJ whole genome shotgun (WGS) entry which is preliminary data.</text>
</comment>
<dbReference type="Proteomes" id="UP000011668">
    <property type="component" value="Unassembled WGS sequence"/>
</dbReference>
<organism evidence="2 3">
    <name type="scientific">Thanatephorus cucumeris (strain AG1-IA)</name>
    <name type="common">Rice sheath blight fungus</name>
    <name type="synonym">Rhizoctonia solani</name>
    <dbReference type="NCBI Taxonomy" id="983506"/>
    <lineage>
        <taxon>Eukaryota</taxon>
        <taxon>Fungi</taxon>
        <taxon>Dikarya</taxon>
        <taxon>Basidiomycota</taxon>
        <taxon>Agaricomycotina</taxon>
        <taxon>Agaricomycetes</taxon>
        <taxon>Cantharellales</taxon>
        <taxon>Ceratobasidiaceae</taxon>
        <taxon>Rhizoctonia</taxon>
        <taxon>Rhizoctonia solani AG-1</taxon>
    </lineage>
</organism>
<accession>L8X4B6</accession>
<gene>
    <name evidence="2" type="ORF">AG1IA_02017</name>
</gene>
<reference evidence="2 3" key="1">
    <citation type="journal article" date="2013" name="Nat. Commun.">
        <title>The evolution and pathogenic mechanisms of the rice sheath blight pathogen.</title>
        <authorList>
            <person name="Zheng A."/>
            <person name="Lin R."/>
            <person name="Xu L."/>
            <person name="Qin P."/>
            <person name="Tang C."/>
            <person name="Ai P."/>
            <person name="Zhang D."/>
            <person name="Liu Y."/>
            <person name="Sun Z."/>
            <person name="Feng H."/>
            <person name="Wang Y."/>
            <person name="Chen Y."/>
            <person name="Liang X."/>
            <person name="Fu R."/>
            <person name="Li Q."/>
            <person name="Zhang J."/>
            <person name="Yu X."/>
            <person name="Xie Z."/>
            <person name="Ding L."/>
            <person name="Guan P."/>
            <person name="Tang J."/>
            <person name="Liang Y."/>
            <person name="Wang S."/>
            <person name="Deng Q."/>
            <person name="Li S."/>
            <person name="Zhu J."/>
            <person name="Wang L."/>
            <person name="Liu H."/>
            <person name="Li P."/>
        </authorList>
    </citation>
    <scope>NUCLEOTIDE SEQUENCE [LARGE SCALE GENOMIC DNA]</scope>
    <source>
        <strain evidence="3">AG-1 IA</strain>
    </source>
</reference>
<protein>
    <submittedName>
        <fullName evidence="2">Uncharacterized protein</fullName>
    </submittedName>
</protein>
<feature type="region of interest" description="Disordered" evidence="1">
    <location>
        <begin position="15"/>
        <end position="46"/>
    </location>
</feature>
<dbReference type="EMBL" id="AFRT01000458">
    <property type="protein sequence ID" value="ELU43952.1"/>
    <property type="molecule type" value="Genomic_DNA"/>
</dbReference>
<proteinExistence type="predicted"/>